<sequence length="205" mass="23848">MNKSLVAKIRKSKSLTQEDLAEKAHVTVRTIQRIEAGEDVSSETLRSVSNALDVTVSELFESVESHEKEIELMEYSQEQQRQLNQRKYEMNAIRLVAWGFAFMILAISFLYVDNDDVVTKSIRLFVWIFFLCLLIGGLNYFINVFISKKLDTKYPMTIGLSSKRNKQNEPIQNVWQLLELLAKRWWLIFPIGGFLSWLIPHLMGK</sequence>
<comment type="caution">
    <text evidence="4">The sequence shown here is derived from an EMBL/GenBank/DDBJ whole genome shotgun (WGS) entry which is preliminary data.</text>
</comment>
<keyword evidence="2" id="KW-0472">Membrane</keyword>
<dbReference type="Proteomes" id="UP000241960">
    <property type="component" value="Unassembled WGS sequence"/>
</dbReference>
<dbReference type="RefSeq" id="WP_107545243.1">
    <property type="nucleotide sequence ID" value="NZ_PZFQ01000034.1"/>
</dbReference>
<evidence type="ECO:0000256" key="2">
    <source>
        <dbReference type="SAM" id="Phobius"/>
    </source>
</evidence>
<dbReference type="Gene3D" id="1.10.260.40">
    <property type="entry name" value="lambda repressor-like DNA-binding domains"/>
    <property type="match status" value="1"/>
</dbReference>
<keyword evidence="2" id="KW-1133">Transmembrane helix</keyword>
<evidence type="ECO:0000256" key="1">
    <source>
        <dbReference type="ARBA" id="ARBA00023125"/>
    </source>
</evidence>
<dbReference type="PROSITE" id="PS50943">
    <property type="entry name" value="HTH_CROC1"/>
    <property type="match status" value="1"/>
</dbReference>
<name>A0A9Q6MU47_9STAP</name>
<feature type="transmembrane region" description="Helical" evidence="2">
    <location>
        <begin position="185"/>
        <end position="203"/>
    </location>
</feature>
<keyword evidence="2" id="KW-0812">Transmembrane</keyword>
<dbReference type="AlphaFoldDB" id="A0A9Q6MU47"/>
<evidence type="ECO:0000313" key="5">
    <source>
        <dbReference type="Proteomes" id="UP000241960"/>
    </source>
</evidence>
<gene>
    <name evidence="4" type="ORF">BU058_09995</name>
</gene>
<accession>A0A9Q6MU47</accession>
<dbReference type="PANTHER" id="PTHR46558">
    <property type="entry name" value="TRACRIPTIONAL REGULATORY PROTEIN-RELATED-RELATED"/>
    <property type="match status" value="1"/>
</dbReference>
<dbReference type="EMBL" id="PZFQ01000034">
    <property type="protein sequence ID" value="PTI74743.1"/>
    <property type="molecule type" value="Genomic_DNA"/>
</dbReference>
<protein>
    <submittedName>
        <fullName evidence="4">DNA-binding protein</fullName>
    </submittedName>
</protein>
<dbReference type="PANTHER" id="PTHR46558:SF4">
    <property type="entry name" value="DNA-BIDING PHAGE PROTEIN"/>
    <property type="match status" value="1"/>
</dbReference>
<feature type="transmembrane region" description="Helical" evidence="2">
    <location>
        <begin position="124"/>
        <end position="146"/>
    </location>
</feature>
<dbReference type="Pfam" id="PF01381">
    <property type="entry name" value="HTH_3"/>
    <property type="match status" value="1"/>
</dbReference>
<dbReference type="InterPro" id="IPR001387">
    <property type="entry name" value="Cro/C1-type_HTH"/>
</dbReference>
<dbReference type="GO" id="GO:0003677">
    <property type="term" value="F:DNA binding"/>
    <property type="evidence" value="ECO:0007669"/>
    <property type="project" value="UniProtKB-KW"/>
</dbReference>
<evidence type="ECO:0000313" key="4">
    <source>
        <dbReference type="EMBL" id="PTI74743.1"/>
    </source>
</evidence>
<feature type="domain" description="HTH cro/C1-type" evidence="3">
    <location>
        <begin position="6"/>
        <end position="59"/>
    </location>
</feature>
<feature type="transmembrane region" description="Helical" evidence="2">
    <location>
        <begin position="92"/>
        <end position="112"/>
    </location>
</feature>
<keyword evidence="1 4" id="KW-0238">DNA-binding</keyword>
<organism evidence="4 5">
    <name type="scientific">Staphylococcus succinus</name>
    <dbReference type="NCBI Taxonomy" id="61015"/>
    <lineage>
        <taxon>Bacteria</taxon>
        <taxon>Bacillati</taxon>
        <taxon>Bacillota</taxon>
        <taxon>Bacilli</taxon>
        <taxon>Bacillales</taxon>
        <taxon>Staphylococcaceae</taxon>
        <taxon>Staphylococcus</taxon>
    </lineage>
</organism>
<proteinExistence type="predicted"/>
<dbReference type="SMART" id="SM00530">
    <property type="entry name" value="HTH_XRE"/>
    <property type="match status" value="1"/>
</dbReference>
<reference evidence="4 5" key="1">
    <citation type="journal article" date="2016" name="Front. Microbiol.">
        <title>Comprehensive Phylogenetic Analysis of Bovine Non-aureus Staphylococci Species Based on Whole-Genome Sequencing.</title>
        <authorList>
            <person name="Naushad S."/>
            <person name="Barkema H.W."/>
            <person name="Luby C."/>
            <person name="Condas L.A."/>
            <person name="Nobrega D.B."/>
            <person name="Carson D.A."/>
            <person name="De Buck J."/>
        </authorList>
    </citation>
    <scope>NUCLEOTIDE SEQUENCE [LARGE SCALE GENOMIC DNA]</scope>
    <source>
        <strain evidence="4 5">SNUC 1231</strain>
    </source>
</reference>
<dbReference type="SUPFAM" id="SSF47413">
    <property type="entry name" value="lambda repressor-like DNA-binding domains"/>
    <property type="match status" value="1"/>
</dbReference>
<evidence type="ECO:0000259" key="3">
    <source>
        <dbReference type="PROSITE" id="PS50943"/>
    </source>
</evidence>
<dbReference type="InterPro" id="IPR010982">
    <property type="entry name" value="Lambda_DNA-bd_dom_sf"/>
</dbReference>
<dbReference type="CDD" id="cd00093">
    <property type="entry name" value="HTH_XRE"/>
    <property type="match status" value="1"/>
</dbReference>